<evidence type="ECO:0000256" key="1">
    <source>
        <dbReference type="SAM" id="MobiDB-lite"/>
    </source>
</evidence>
<feature type="transmembrane region" description="Helical" evidence="2">
    <location>
        <begin position="89"/>
        <end position="109"/>
    </location>
</feature>
<feature type="transmembrane region" description="Helical" evidence="2">
    <location>
        <begin position="131"/>
        <end position="154"/>
    </location>
</feature>
<dbReference type="Proteomes" id="UP000549394">
    <property type="component" value="Unassembled WGS sequence"/>
</dbReference>
<evidence type="ECO:0000313" key="4">
    <source>
        <dbReference type="Proteomes" id="UP000549394"/>
    </source>
</evidence>
<evidence type="ECO:0000313" key="3">
    <source>
        <dbReference type="EMBL" id="CAD5124369.1"/>
    </source>
</evidence>
<feature type="region of interest" description="Disordered" evidence="1">
    <location>
        <begin position="412"/>
        <end position="442"/>
    </location>
</feature>
<name>A0A7I8W8M7_9ANNE</name>
<evidence type="ECO:0000256" key="2">
    <source>
        <dbReference type="SAM" id="Phobius"/>
    </source>
</evidence>
<dbReference type="OrthoDB" id="195226at2759"/>
<keyword evidence="2" id="KW-1133">Transmembrane helix</keyword>
<comment type="caution">
    <text evidence="3">The sequence shown here is derived from an EMBL/GenBank/DDBJ whole genome shotgun (WGS) entry which is preliminary data.</text>
</comment>
<reference evidence="3 4" key="1">
    <citation type="submission" date="2020-08" db="EMBL/GenBank/DDBJ databases">
        <authorList>
            <person name="Hejnol A."/>
        </authorList>
    </citation>
    <scope>NUCLEOTIDE SEQUENCE [LARGE SCALE GENOMIC DNA]</scope>
</reference>
<protein>
    <submittedName>
        <fullName evidence="3">DgyrCDS12661</fullName>
    </submittedName>
</protein>
<organism evidence="3 4">
    <name type="scientific">Dimorphilus gyrociliatus</name>
    <dbReference type="NCBI Taxonomy" id="2664684"/>
    <lineage>
        <taxon>Eukaryota</taxon>
        <taxon>Metazoa</taxon>
        <taxon>Spiralia</taxon>
        <taxon>Lophotrochozoa</taxon>
        <taxon>Annelida</taxon>
        <taxon>Polychaeta</taxon>
        <taxon>Polychaeta incertae sedis</taxon>
        <taxon>Dinophilidae</taxon>
        <taxon>Dimorphilus</taxon>
    </lineage>
</organism>
<keyword evidence="2" id="KW-0812">Transmembrane</keyword>
<feature type="transmembrane region" description="Helical" evidence="2">
    <location>
        <begin position="201"/>
        <end position="220"/>
    </location>
</feature>
<proteinExistence type="predicted"/>
<keyword evidence="4" id="KW-1185">Reference proteome</keyword>
<gene>
    <name evidence="3" type="ORF">DGYR_LOCUS11919</name>
</gene>
<dbReference type="EMBL" id="CAJFCJ010000020">
    <property type="protein sequence ID" value="CAD5124369.1"/>
    <property type="molecule type" value="Genomic_DNA"/>
</dbReference>
<keyword evidence="2" id="KW-0472">Membrane</keyword>
<feature type="compositionally biased region" description="Polar residues" evidence="1">
    <location>
        <begin position="421"/>
        <end position="433"/>
    </location>
</feature>
<dbReference type="AlphaFoldDB" id="A0A7I8W8M7"/>
<sequence>MNRNHYRASLGAALDTSTVLDLEGNHDEDFPLLMSTKQRKKKIKQKQKNLSDIKSERQRWNNQLYLHDLVFVVVFVKIWPKHRGLLKRIYVSLTQIVALPLCTCFARVWQCNEELNMEVENIENCWKGPHVAFYCVPSLVIFLVFMVIVPYVLISRAYITIHSSSEHRHEQTLQQVELEKASNVNEPPMHFYLVGALRRKAGLGITGCMLTSGTSTVWLTPTYLHAIITVCFVIWLLVTLGVFAYIIIKLCLANRFKDPMWPTMKLDENSMRFLESVRLATKCLNDSMTVEPILAPSHELSRHIHIINANLREAEVLEDPMKFTLWRTLDRLIHFHSRIAPRSLFSESVKESIRQTAKDFIMMKAKFAKRLAARDVEFALASPVKKRMMLKMYCIAIFNSLGRGRSFYVSASRDTSREPSKANTGRSSANSAGSREEAEACL</sequence>
<accession>A0A7I8W8M7</accession>
<feature type="transmembrane region" description="Helical" evidence="2">
    <location>
        <begin position="226"/>
        <end position="248"/>
    </location>
</feature>